<dbReference type="CDD" id="cd06170">
    <property type="entry name" value="LuxR_C_like"/>
    <property type="match status" value="1"/>
</dbReference>
<dbReference type="PANTHER" id="PTHR44688:SF16">
    <property type="entry name" value="DNA-BINDING TRANSCRIPTIONAL ACTIVATOR DEVR_DOSR"/>
    <property type="match status" value="1"/>
</dbReference>
<dbReference type="PANTHER" id="PTHR44688">
    <property type="entry name" value="DNA-BINDING TRANSCRIPTIONAL ACTIVATOR DEVR_DOSR"/>
    <property type="match status" value="1"/>
</dbReference>
<gene>
    <name evidence="10" type="ORF">IED13_24995</name>
</gene>
<keyword evidence="1 6" id="KW-0597">Phosphoprotein</keyword>
<dbReference type="CDD" id="cd17537">
    <property type="entry name" value="REC_FixJ"/>
    <property type="match status" value="1"/>
</dbReference>
<dbReference type="Pfam" id="PF00196">
    <property type="entry name" value="GerE"/>
    <property type="match status" value="1"/>
</dbReference>
<keyword evidence="4" id="KW-0238">DNA-binding</keyword>
<organism evidence="10 11">
    <name type="scientific">Bosea spartocytisi</name>
    <dbReference type="NCBI Taxonomy" id="2773451"/>
    <lineage>
        <taxon>Bacteria</taxon>
        <taxon>Pseudomonadati</taxon>
        <taxon>Pseudomonadota</taxon>
        <taxon>Alphaproteobacteria</taxon>
        <taxon>Hyphomicrobiales</taxon>
        <taxon>Boseaceae</taxon>
        <taxon>Bosea</taxon>
    </lineage>
</organism>
<comment type="caution">
    <text evidence="10">The sequence shown here is derived from an EMBL/GenBank/DDBJ whole genome shotgun (WGS) entry which is preliminary data.</text>
</comment>
<dbReference type="PROSITE" id="PS50110">
    <property type="entry name" value="RESPONSE_REGULATORY"/>
    <property type="match status" value="1"/>
</dbReference>
<evidence type="ECO:0000256" key="5">
    <source>
        <dbReference type="ARBA" id="ARBA00023163"/>
    </source>
</evidence>
<feature type="domain" description="Response regulatory" evidence="9">
    <location>
        <begin position="14"/>
        <end position="128"/>
    </location>
</feature>
<evidence type="ECO:0000259" key="8">
    <source>
        <dbReference type="PROSITE" id="PS50043"/>
    </source>
</evidence>
<accession>A0A927I3D7</accession>
<dbReference type="InterPro" id="IPR001789">
    <property type="entry name" value="Sig_transdc_resp-reg_receiver"/>
</dbReference>
<evidence type="ECO:0000256" key="6">
    <source>
        <dbReference type="PROSITE-ProRule" id="PRU00169"/>
    </source>
</evidence>
<dbReference type="PROSITE" id="PS50043">
    <property type="entry name" value="HTH_LUXR_2"/>
    <property type="match status" value="1"/>
</dbReference>
<sequence length="219" mass="24358">MNLGAPATRTQKSTVAIVDDDPSVRKAISNLCESEGFDVVAFSSTAEFLRWSIPETPVCMVLDVRMPGENGLDFQVELAKSHAEIPIVFVTAHGDIPMSVRAMKAGAIEFLTKPFRDQDLLDAINGGLAKSRMRRNALEMNAELEARYQSLSNREREVMDLITKGQLTKQIAATLNLSEITVKVCRRQIMTKMQANSMLDLGRMSEKLERMRSGPAELR</sequence>
<keyword evidence="3" id="KW-0805">Transcription regulation</keyword>
<keyword evidence="5" id="KW-0804">Transcription</keyword>
<evidence type="ECO:0000256" key="1">
    <source>
        <dbReference type="ARBA" id="ARBA00022553"/>
    </source>
</evidence>
<evidence type="ECO:0000256" key="2">
    <source>
        <dbReference type="ARBA" id="ARBA00023012"/>
    </source>
</evidence>
<dbReference type="Proteomes" id="UP000619295">
    <property type="component" value="Unassembled WGS sequence"/>
</dbReference>
<dbReference type="InterPro" id="IPR011006">
    <property type="entry name" value="CheY-like_superfamily"/>
</dbReference>
<dbReference type="InterPro" id="IPR000792">
    <property type="entry name" value="Tscrpt_reg_LuxR_C"/>
</dbReference>
<dbReference type="RefSeq" id="WP_004620406.1">
    <property type="nucleotide sequence ID" value="NZ_JACXWY010000026.1"/>
</dbReference>
<dbReference type="SMART" id="SM00448">
    <property type="entry name" value="REC"/>
    <property type="match status" value="1"/>
</dbReference>
<feature type="modified residue" description="4-aspartylphosphate" evidence="6">
    <location>
        <position position="63"/>
    </location>
</feature>
<keyword evidence="11" id="KW-1185">Reference proteome</keyword>
<evidence type="ECO:0000256" key="3">
    <source>
        <dbReference type="ARBA" id="ARBA00023015"/>
    </source>
</evidence>
<dbReference type="SUPFAM" id="SSF52172">
    <property type="entry name" value="CheY-like"/>
    <property type="match status" value="1"/>
</dbReference>
<evidence type="ECO:0000256" key="7">
    <source>
        <dbReference type="SAM" id="Coils"/>
    </source>
</evidence>
<dbReference type="InterPro" id="IPR036388">
    <property type="entry name" value="WH-like_DNA-bd_sf"/>
</dbReference>
<dbReference type="GO" id="GO:0003677">
    <property type="term" value="F:DNA binding"/>
    <property type="evidence" value="ECO:0007669"/>
    <property type="project" value="UniProtKB-KW"/>
</dbReference>
<feature type="domain" description="HTH luxR-type" evidence="8">
    <location>
        <begin position="144"/>
        <end position="209"/>
    </location>
</feature>
<evidence type="ECO:0000256" key="4">
    <source>
        <dbReference type="ARBA" id="ARBA00023125"/>
    </source>
</evidence>
<dbReference type="PRINTS" id="PR00038">
    <property type="entry name" value="HTHLUXR"/>
</dbReference>
<evidence type="ECO:0000313" key="10">
    <source>
        <dbReference type="EMBL" id="MBD3848968.1"/>
    </source>
</evidence>
<dbReference type="SMART" id="SM00421">
    <property type="entry name" value="HTH_LUXR"/>
    <property type="match status" value="1"/>
</dbReference>
<name>A0A927I3D7_9HYPH</name>
<dbReference type="GO" id="GO:0006355">
    <property type="term" value="P:regulation of DNA-templated transcription"/>
    <property type="evidence" value="ECO:0007669"/>
    <property type="project" value="InterPro"/>
</dbReference>
<protein>
    <submittedName>
        <fullName evidence="10">Response regulator transcription factor</fullName>
    </submittedName>
</protein>
<dbReference type="Pfam" id="PF00072">
    <property type="entry name" value="Response_reg"/>
    <property type="match status" value="1"/>
</dbReference>
<dbReference type="GO" id="GO:0000160">
    <property type="term" value="P:phosphorelay signal transduction system"/>
    <property type="evidence" value="ECO:0007669"/>
    <property type="project" value="UniProtKB-KW"/>
</dbReference>
<proteinExistence type="predicted"/>
<dbReference type="Gene3D" id="1.10.10.10">
    <property type="entry name" value="Winged helix-like DNA-binding domain superfamily/Winged helix DNA-binding domain"/>
    <property type="match status" value="1"/>
</dbReference>
<dbReference type="EMBL" id="JACXWY010000026">
    <property type="protein sequence ID" value="MBD3848968.1"/>
    <property type="molecule type" value="Genomic_DNA"/>
</dbReference>
<keyword evidence="2" id="KW-0902">Two-component regulatory system</keyword>
<keyword evidence="7" id="KW-0175">Coiled coil</keyword>
<dbReference type="FunFam" id="3.40.50.2300:FF:000018">
    <property type="entry name" value="DNA-binding transcriptional regulator NtrC"/>
    <property type="match status" value="1"/>
</dbReference>
<feature type="coiled-coil region" evidence="7">
    <location>
        <begin position="134"/>
        <end position="161"/>
    </location>
</feature>
<evidence type="ECO:0000259" key="9">
    <source>
        <dbReference type="PROSITE" id="PS50110"/>
    </source>
</evidence>
<dbReference type="Gene3D" id="3.40.50.2300">
    <property type="match status" value="1"/>
</dbReference>
<reference evidence="10" key="1">
    <citation type="submission" date="2020-09" db="EMBL/GenBank/DDBJ databases">
        <title>Bosea spartocytisi sp. nov. a root nodule endophyte of Spartocytisus supranubius in the high mountain ecosystem fo the Teide National Park (Canary Islands, Spain).</title>
        <authorList>
            <person name="Pulido-Suarez L."/>
            <person name="Peix A."/>
            <person name="Igual J.M."/>
            <person name="Socas-Perez N."/>
            <person name="Velazquez E."/>
            <person name="Flores-Felix J.D."/>
            <person name="Leon-Barrios M."/>
        </authorList>
    </citation>
    <scope>NUCLEOTIDE SEQUENCE</scope>
    <source>
        <strain evidence="10">SSUT16</strain>
    </source>
</reference>
<dbReference type="AlphaFoldDB" id="A0A927I3D7"/>
<evidence type="ECO:0000313" key="11">
    <source>
        <dbReference type="Proteomes" id="UP000619295"/>
    </source>
</evidence>